<dbReference type="Gene3D" id="1.20.1250.20">
    <property type="entry name" value="MFS general substrate transporter like domains"/>
    <property type="match status" value="2"/>
</dbReference>
<protein>
    <submittedName>
        <fullName evidence="9">MFS transporter</fullName>
    </submittedName>
</protein>
<keyword evidence="6 7" id="KW-0472">Membrane</keyword>
<dbReference type="PROSITE" id="PS00216">
    <property type="entry name" value="SUGAR_TRANSPORT_1"/>
    <property type="match status" value="1"/>
</dbReference>
<comment type="caution">
    <text evidence="9">The sequence shown here is derived from an EMBL/GenBank/DDBJ whole genome shotgun (WGS) entry which is preliminary data.</text>
</comment>
<dbReference type="EMBL" id="BSRI01000002">
    <property type="protein sequence ID" value="GLV56842.1"/>
    <property type="molecule type" value="Genomic_DNA"/>
</dbReference>
<sequence length="449" mass="47972">MPFSNTNARVQSLQLGLRANWRQFSLLVLINAFVGSMVGLERTILPLLAEHDFGVASKTAILSFLVSFGLVKALANLFAGRLGDRIGRKRVLVLGWLIGLPVPLLIIIAPSWGWIVFANVLLGINQGWCWSTTVIMKIDLVGATRRGLAMGFNEAAGYLAVSAAALASGYLATTYALRPQPFFLGIIFAGAGLALSWFGVRESRDYAALEALQMQTATQDGLKIDATPPLPSFGEIVAQTSWKNRTLFAVCQAGMVNNLNDGLSWGLFPLYFASRGLGTEQIGLLVAAYPAVWGIGQLATGALSDAWGRKWLIVAGMLIQALGLMLIMLVHTFWPWFFGAVLLGVGTAFVYPTLLAAVSDVVHPSYRATSVGVYRLWRDSGYAVGGLLAGALADLLGIPWAIGVVGVLTCLSGLVAAVFLRETLIRRVPDPSTNNPLLLPDGAGKKGND</sequence>
<dbReference type="InterPro" id="IPR011701">
    <property type="entry name" value="MFS"/>
</dbReference>
<dbReference type="InterPro" id="IPR005829">
    <property type="entry name" value="Sugar_transporter_CS"/>
</dbReference>
<feature type="transmembrane region" description="Helical" evidence="7">
    <location>
        <begin position="336"/>
        <end position="355"/>
    </location>
</feature>
<evidence type="ECO:0000256" key="6">
    <source>
        <dbReference type="ARBA" id="ARBA00023136"/>
    </source>
</evidence>
<feature type="transmembrane region" description="Helical" evidence="7">
    <location>
        <begin position="91"/>
        <end position="108"/>
    </location>
</feature>
<proteinExistence type="predicted"/>
<feature type="transmembrane region" description="Helical" evidence="7">
    <location>
        <begin position="399"/>
        <end position="420"/>
    </location>
</feature>
<evidence type="ECO:0000256" key="7">
    <source>
        <dbReference type="SAM" id="Phobius"/>
    </source>
</evidence>
<gene>
    <name evidence="9" type="ORF">KDH_36810</name>
</gene>
<keyword evidence="2" id="KW-0813">Transport</keyword>
<dbReference type="InterPro" id="IPR020846">
    <property type="entry name" value="MFS_dom"/>
</dbReference>
<organism evidence="9 10">
    <name type="scientific">Dictyobacter halimunensis</name>
    <dbReference type="NCBI Taxonomy" id="3026934"/>
    <lineage>
        <taxon>Bacteria</taxon>
        <taxon>Bacillati</taxon>
        <taxon>Chloroflexota</taxon>
        <taxon>Ktedonobacteria</taxon>
        <taxon>Ktedonobacterales</taxon>
        <taxon>Dictyobacteraceae</taxon>
        <taxon>Dictyobacter</taxon>
    </lineage>
</organism>
<feature type="transmembrane region" description="Helical" evidence="7">
    <location>
        <begin position="60"/>
        <end position="79"/>
    </location>
</feature>
<feature type="domain" description="Major facilitator superfamily (MFS) profile" evidence="8">
    <location>
        <begin position="20"/>
        <end position="424"/>
    </location>
</feature>
<dbReference type="Proteomes" id="UP001344906">
    <property type="component" value="Unassembled WGS sequence"/>
</dbReference>
<dbReference type="CDD" id="cd17325">
    <property type="entry name" value="MFS_MdtG_SLC18_like"/>
    <property type="match status" value="1"/>
</dbReference>
<feature type="transmembrane region" description="Helical" evidence="7">
    <location>
        <begin position="156"/>
        <end position="176"/>
    </location>
</feature>
<evidence type="ECO:0000256" key="5">
    <source>
        <dbReference type="ARBA" id="ARBA00022989"/>
    </source>
</evidence>
<accession>A0ABQ6FUZ9</accession>
<comment type="subcellular location">
    <subcellularLocation>
        <location evidence="1">Cell membrane</location>
        <topology evidence="1">Multi-pass membrane protein</topology>
    </subcellularLocation>
</comment>
<keyword evidence="4 7" id="KW-0812">Transmembrane</keyword>
<dbReference type="InterPro" id="IPR036259">
    <property type="entry name" value="MFS_trans_sf"/>
</dbReference>
<dbReference type="Pfam" id="PF07690">
    <property type="entry name" value="MFS_1"/>
    <property type="match status" value="2"/>
</dbReference>
<dbReference type="RefSeq" id="WP_338252484.1">
    <property type="nucleotide sequence ID" value="NZ_BSRI01000002.1"/>
</dbReference>
<evidence type="ECO:0000256" key="1">
    <source>
        <dbReference type="ARBA" id="ARBA00004651"/>
    </source>
</evidence>
<keyword evidence="3" id="KW-1003">Cell membrane</keyword>
<evidence type="ECO:0000313" key="9">
    <source>
        <dbReference type="EMBL" id="GLV56842.1"/>
    </source>
</evidence>
<feature type="transmembrane region" description="Helical" evidence="7">
    <location>
        <begin position="182"/>
        <end position="200"/>
    </location>
</feature>
<dbReference type="PANTHER" id="PTHR23517:SF3">
    <property type="entry name" value="INTEGRAL MEMBRANE TRANSPORT PROTEIN"/>
    <property type="match status" value="1"/>
</dbReference>
<evidence type="ECO:0000313" key="10">
    <source>
        <dbReference type="Proteomes" id="UP001344906"/>
    </source>
</evidence>
<feature type="transmembrane region" description="Helical" evidence="7">
    <location>
        <begin position="21"/>
        <end position="40"/>
    </location>
</feature>
<dbReference type="SUPFAM" id="SSF103473">
    <property type="entry name" value="MFS general substrate transporter"/>
    <property type="match status" value="1"/>
</dbReference>
<feature type="transmembrane region" description="Helical" evidence="7">
    <location>
        <begin position="114"/>
        <end position="135"/>
    </location>
</feature>
<evidence type="ECO:0000256" key="4">
    <source>
        <dbReference type="ARBA" id="ARBA00022692"/>
    </source>
</evidence>
<evidence type="ECO:0000259" key="8">
    <source>
        <dbReference type="PROSITE" id="PS50850"/>
    </source>
</evidence>
<name>A0ABQ6FUZ9_9CHLR</name>
<dbReference type="InterPro" id="IPR050171">
    <property type="entry name" value="MFS_Transporters"/>
</dbReference>
<reference evidence="9 10" key="1">
    <citation type="submission" date="2023-02" db="EMBL/GenBank/DDBJ databases">
        <title>Dictyobacter halimunensis sp. nov., a new member of the class Ktedonobacteria from forest soil in a geothermal area.</title>
        <authorList>
            <person name="Rachmania M.K."/>
            <person name="Ningsih F."/>
            <person name="Sakai Y."/>
            <person name="Yabe S."/>
            <person name="Yokota A."/>
            <person name="Sjamsuridzal W."/>
        </authorList>
    </citation>
    <scope>NUCLEOTIDE SEQUENCE [LARGE SCALE GENOMIC DNA]</scope>
    <source>
        <strain evidence="9 10">S3.2.2.5</strain>
    </source>
</reference>
<evidence type="ECO:0000256" key="2">
    <source>
        <dbReference type="ARBA" id="ARBA00022448"/>
    </source>
</evidence>
<feature type="transmembrane region" description="Helical" evidence="7">
    <location>
        <begin position="311"/>
        <end position="330"/>
    </location>
</feature>
<keyword evidence="10" id="KW-1185">Reference proteome</keyword>
<dbReference type="PROSITE" id="PS50850">
    <property type="entry name" value="MFS"/>
    <property type="match status" value="1"/>
</dbReference>
<evidence type="ECO:0000256" key="3">
    <source>
        <dbReference type="ARBA" id="ARBA00022475"/>
    </source>
</evidence>
<dbReference type="PANTHER" id="PTHR23517">
    <property type="entry name" value="RESISTANCE PROTEIN MDTM, PUTATIVE-RELATED-RELATED"/>
    <property type="match status" value="1"/>
</dbReference>
<keyword evidence="5 7" id="KW-1133">Transmembrane helix</keyword>